<organism evidence="1">
    <name type="scientific">Brugia malayi</name>
    <name type="common">Filarial nematode worm</name>
    <dbReference type="NCBI Taxonomy" id="6279"/>
    <lineage>
        <taxon>Eukaryota</taxon>
        <taxon>Metazoa</taxon>
        <taxon>Ecdysozoa</taxon>
        <taxon>Nematoda</taxon>
        <taxon>Chromadorea</taxon>
        <taxon>Rhabditida</taxon>
        <taxon>Spirurina</taxon>
        <taxon>Spiruromorpha</taxon>
        <taxon>Filarioidea</taxon>
        <taxon>Onchocercidae</taxon>
        <taxon>Brugia</taxon>
    </lineage>
</organism>
<reference evidence="1" key="1">
    <citation type="journal article" date="2007" name="Science">
        <title>Draft genome of the filarial nematode parasite Brugia malayi.</title>
        <authorList>
            <person name="Ghedin E."/>
            <person name="Wang S."/>
            <person name="Spiro D."/>
            <person name="Caler E."/>
            <person name="Zhao Q."/>
            <person name="Crabtree J."/>
            <person name="Allen J.E."/>
            <person name="Delcher A.L."/>
            <person name="Guiliano D.B."/>
            <person name="Miranda-Saavedra D."/>
            <person name="Angiuoli S.V."/>
            <person name="Creasy T."/>
            <person name="Amedeo P."/>
            <person name="Haas B."/>
            <person name="El-Sayed N.M."/>
            <person name="Wortman J.R."/>
            <person name="Feldblyum T."/>
            <person name="Tallon L."/>
            <person name="Schatz M."/>
            <person name="Shumway M."/>
            <person name="Koo H."/>
            <person name="Salzberg S.L."/>
            <person name="Schobel S."/>
            <person name="Pertea M."/>
            <person name="Pop M."/>
            <person name="White O."/>
            <person name="Barton G.J."/>
            <person name="Carlow C.K."/>
            <person name="Crawford M.J."/>
            <person name="Daub J."/>
            <person name="Dimmic M.W."/>
            <person name="Estes C.F."/>
            <person name="Foster J.M."/>
            <person name="Ganatra M."/>
            <person name="Gregory W.F."/>
            <person name="Johnson N.M."/>
            <person name="Jin J."/>
            <person name="Komuniecki R."/>
            <person name="Korf I."/>
            <person name="Kumar S."/>
            <person name="Laney S."/>
            <person name="Li B.W."/>
            <person name="Li W."/>
            <person name="Lindblom T.H."/>
            <person name="Lustigman S."/>
            <person name="Ma D."/>
            <person name="Maina C.V."/>
            <person name="Martin D.M."/>
            <person name="McCarter J.P."/>
            <person name="McReynolds L."/>
            <person name="Mitreva M."/>
            <person name="Nutman T.B."/>
            <person name="Parkinson J."/>
            <person name="Peregrin-Alvarez J.M."/>
            <person name="Poole C."/>
            <person name="Ren Q."/>
            <person name="Saunders L."/>
            <person name="Sluder A.E."/>
            <person name="Smith K."/>
            <person name="Stanke M."/>
            <person name="Unnasch T.R."/>
            <person name="Ware J."/>
            <person name="Wei A.D."/>
            <person name="Weil G."/>
            <person name="Williams D.J."/>
            <person name="Zhang Y."/>
            <person name="Williams S.A."/>
            <person name="Fraser-Liggett C."/>
            <person name="Slatko B."/>
            <person name="Blaxter M.L."/>
            <person name="Scott A.L."/>
        </authorList>
    </citation>
    <scope>NUCLEOTIDE SEQUENCE [LARGE SCALE GENOMIC DNA]</scope>
</reference>
<dbReference type="AlphaFoldDB" id="A8PIZ6"/>
<protein>
    <submittedName>
        <fullName evidence="1">Uncharacterized protein</fullName>
    </submittedName>
</protein>
<sequence>MRLPEQIAIYKNIKASAHKDDTRWPYVGMATMAEDGSDAYFKIILKFTKLEKDDPMTTTWAVIILG</sequence>
<gene>
    <name evidence="1" type="ORF">Bm1_27100</name>
</gene>
<name>A8PIZ6_BRUMA</name>
<dbReference type="EMBL" id="DS239325">
    <property type="protein sequence ID" value="EDP34288.1"/>
    <property type="molecule type" value="Genomic_DNA"/>
</dbReference>
<accession>A8PIZ6</accession>
<evidence type="ECO:0000313" key="1">
    <source>
        <dbReference type="EMBL" id="EDP34288.1"/>
    </source>
</evidence>
<proteinExistence type="predicted"/>